<dbReference type="NCBIfam" id="TIGR02543">
    <property type="entry name" value="List_Bact_rpt"/>
    <property type="match status" value="1"/>
</dbReference>
<dbReference type="EMBL" id="JAKNHJ010000003">
    <property type="protein sequence ID" value="MCG4617208.1"/>
    <property type="molecule type" value="Genomic_DNA"/>
</dbReference>
<evidence type="ECO:0000313" key="3">
    <source>
        <dbReference type="EMBL" id="MCG4617208.1"/>
    </source>
</evidence>
<comment type="caution">
    <text evidence="3">The sequence shown here is derived from an EMBL/GenBank/DDBJ whole genome shotgun (WGS) entry which is preliminary data.</text>
</comment>
<proteinExistence type="predicted"/>
<dbReference type="AlphaFoldDB" id="A0AAJ1BA94"/>
<keyword evidence="2" id="KW-0812">Transmembrane</keyword>
<keyword evidence="2" id="KW-0472">Membrane</keyword>
<dbReference type="InterPro" id="IPR013378">
    <property type="entry name" value="InlB-like_B-rpt"/>
</dbReference>
<protein>
    <submittedName>
        <fullName evidence="3">InlB B-repeat-containing protein</fullName>
    </submittedName>
</protein>
<evidence type="ECO:0000313" key="4">
    <source>
        <dbReference type="Proteomes" id="UP001200537"/>
    </source>
</evidence>
<keyword evidence="2" id="KW-1133">Transmembrane helix</keyword>
<dbReference type="GO" id="GO:0030313">
    <property type="term" value="C:cell envelope"/>
    <property type="evidence" value="ECO:0007669"/>
    <property type="project" value="UniProtKB-SubCell"/>
</dbReference>
<evidence type="ECO:0000256" key="1">
    <source>
        <dbReference type="ARBA" id="ARBA00004196"/>
    </source>
</evidence>
<dbReference type="Proteomes" id="UP001200537">
    <property type="component" value="Unassembled WGS sequence"/>
</dbReference>
<dbReference type="Pfam" id="PF09479">
    <property type="entry name" value="Flg_new"/>
    <property type="match status" value="1"/>
</dbReference>
<organism evidence="3 4">
    <name type="scientific">Varibaculum cambriense</name>
    <dbReference type="NCBI Taxonomy" id="184870"/>
    <lineage>
        <taxon>Bacteria</taxon>
        <taxon>Bacillati</taxon>
        <taxon>Actinomycetota</taxon>
        <taxon>Actinomycetes</taxon>
        <taxon>Actinomycetales</taxon>
        <taxon>Actinomycetaceae</taxon>
        <taxon>Varibaculum</taxon>
    </lineage>
</organism>
<sequence>MTEQDATKYALQYSGGKGLNTKADSKAYPLAEGENGWGWDPVTATLTFRNYDDRERLKSGDHDTKFQAGFMVANDGKKEAITVKFEGTNYLSVNAGADGIQGIRFYAEGKEVRFVGDKGAVLNIDTYALYDSLGRTRLDQYGIFLEESESSGVKFESGTVNITGHYTQEDINKVDKEHYPGIEFTGIDTDVIDYGTSKVSVTGTANLNIKVDTPNTTVGKAKAMYAKTLEVTTSGQVHLEGYNQTGRLSSSVTPEGKRAETDAIFNGAGKVTYKWTNGNKQESSVFPFKTNTTQANNDNHEYVGYLNPVAGGSIQQGYLQGNDGEAVKVAKGESVSAEIGRVYAISTALVANDSGVTKAPTAMYFDGSKAYPLKKPFGVGDALPEVQAIGAANTVQMTAEPAPAGYTLGWSVKKNGVAIPEAELAAFYESIGITAEDLTKPSFNYIQPANNLEWIATYSKVQTYNVNFEMGEHGKQVPAQTVVAGQKAAVPTAPTAKGWVFKGWYADKELKTPFDFNIAITADTTVYAKWAEESKPVPNVQHPTQSMVKSGVDSLEIGVALAALVALVLGSATVAISRRRG</sequence>
<gene>
    <name evidence="3" type="ORF">L0M99_01680</name>
</gene>
<dbReference type="RefSeq" id="WP_238127508.1">
    <property type="nucleotide sequence ID" value="NZ_JAKNHJ010000003.1"/>
</dbReference>
<feature type="transmembrane region" description="Helical" evidence="2">
    <location>
        <begin position="557"/>
        <end position="576"/>
    </location>
</feature>
<dbReference type="InterPro" id="IPR042229">
    <property type="entry name" value="Listeria/Bacterioides_rpt_sf"/>
</dbReference>
<name>A0AAJ1BA94_9ACTO</name>
<comment type="subcellular location">
    <subcellularLocation>
        <location evidence="1">Cell envelope</location>
    </subcellularLocation>
</comment>
<evidence type="ECO:0000256" key="2">
    <source>
        <dbReference type="SAM" id="Phobius"/>
    </source>
</evidence>
<reference evidence="3" key="1">
    <citation type="submission" date="2022-01" db="EMBL/GenBank/DDBJ databases">
        <title>Collection of gut derived symbiotic bacterial strains cultured from healthy donors.</title>
        <authorList>
            <person name="Lin H."/>
            <person name="Kohout C."/>
            <person name="Waligurski E."/>
            <person name="Pamer E.G."/>
        </authorList>
    </citation>
    <scope>NUCLEOTIDE SEQUENCE</scope>
    <source>
        <strain evidence="3">DFI.7.46</strain>
    </source>
</reference>
<dbReference type="Gene3D" id="2.60.40.4270">
    <property type="entry name" value="Listeria-Bacteroides repeat domain"/>
    <property type="match status" value="1"/>
</dbReference>
<accession>A0AAJ1BA94</accession>